<comment type="caution">
    <text evidence="5">The sequence shown here is derived from an EMBL/GenBank/DDBJ whole genome shotgun (WGS) entry which is preliminary data.</text>
</comment>
<evidence type="ECO:0000256" key="2">
    <source>
        <dbReference type="SAM" id="MobiDB-lite"/>
    </source>
</evidence>
<dbReference type="SUPFAM" id="SSF50156">
    <property type="entry name" value="PDZ domain-like"/>
    <property type="match status" value="1"/>
</dbReference>
<dbReference type="InterPro" id="IPR036034">
    <property type="entry name" value="PDZ_sf"/>
</dbReference>
<dbReference type="EMBL" id="LJZR01000037">
    <property type="protein sequence ID" value="KPQ33157.1"/>
    <property type="molecule type" value="Genomic_DNA"/>
</dbReference>
<feature type="transmembrane region" description="Helical" evidence="3">
    <location>
        <begin position="38"/>
        <end position="56"/>
    </location>
</feature>
<proteinExistence type="predicted"/>
<keyword evidence="3" id="KW-0472">Membrane</keyword>
<feature type="domain" description="PDZ" evidence="4">
    <location>
        <begin position="400"/>
        <end position="474"/>
    </location>
</feature>
<evidence type="ECO:0000313" key="6">
    <source>
        <dbReference type="Proteomes" id="UP000050465"/>
    </source>
</evidence>
<feature type="transmembrane region" description="Helical" evidence="3">
    <location>
        <begin position="6"/>
        <end position="26"/>
    </location>
</feature>
<dbReference type="STRING" id="1666911.HLUCCA11_19325"/>
<evidence type="ECO:0000256" key="1">
    <source>
        <dbReference type="SAM" id="Coils"/>
    </source>
</evidence>
<dbReference type="Proteomes" id="UP000050465">
    <property type="component" value="Unassembled WGS sequence"/>
</dbReference>
<dbReference type="PROSITE" id="PS50106">
    <property type="entry name" value="PDZ"/>
    <property type="match status" value="1"/>
</dbReference>
<dbReference type="AlphaFoldDB" id="A0A0P7ZEV5"/>
<accession>A0A0P7ZEV5</accession>
<dbReference type="SMART" id="SM00228">
    <property type="entry name" value="PDZ"/>
    <property type="match status" value="1"/>
</dbReference>
<dbReference type="Gene3D" id="2.30.42.10">
    <property type="match status" value="1"/>
</dbReference>
<feature type="region of interest" description="Disordered" evidence="2">
    <location>
        <begin position="73"/>
        <end position="92"/>
    </location>
</feature>
<keyword evidence="5" id="KW-0645">Protease</keyword>
<organism evidence="5 6">
    <name type="scientific">Phormidesmis priestleyi Ana</name>
    <dbReference type="NCBI Taxonomy" id="1666911"/>
    <lineage>
        <taxon>Bacteria</taxon>
        <taxon>Bacillati</taxon>
        <taxon>Cyanobacteriota</taxon>
        <taxon>Cyanophyceae</taxon>
        <taxon>Leptolyngbyales</taxon>
        <taxon>Leptolyngbyaceae</taxon>
        <taxon>Phormidesmis</taxon>
    </lineage>
</organism>
<evidence type="ECO:0000259" key="4">
    <source>
        <dbReference type="PROSITE" id="PS50106"/>
    </source>
</evidence>
<reference evidence="5 6" key="1">
    <citation type="submission" date="2015-09" db="EMBL/GenBank/DDBJ databases">
        <title>Identification and resolution of microdiversity through metagenomic sequencing of parallel consortia.</title>
        <authorList>
            <person name="Nelson W.C."/>
            <person name="Romine M.F."/>
            <person name="Lindemann S.R."/>
        </authorList>
    </citation>
    <scope>NUCLEOTIDE SEQUENCE [LARGE SCALE GENOMIC DNA]</scope>
    <source>
        <strain evidence="5">Ana</strain>
    </source>
</reference>
<keyword evidence="3" id="KW-1133">Transmembrane helix</keyword>
<dbReference type="GO" id="GO:0008233">
    <property type="term" value="F:peptidase activity"/>
    <property type="evidence" value="ECO:0007669"/>
    <property type="project" value="UniProtKB-KW"/>
</dbReference>
<feature type="coiled-coil region" evidence="1">
    <location>
        <begin position="101"/>
        <end position="128"/>
    </location>
</feature>
<sequence>MKTNILVSIAFVIVAIVLGFLSYKKVLGDGWLDRADKVASITSLLIAIVAFINPFGGEAAASRSQNINIGGNSDGSAITQTGDNSPVTIGDTTTTAQKRSIDALERVKSELLDNFNNLALQIRTIEQQPPESFWDMRRPNETELAYQDRAKNEFRDYERFVQLLNAQLKFSGNLTATFQKDLAFDPKVAKRATQTYEQQQETRDSFASLESGLQHLLSLNLTDGERTAQAKSLHLEKMANAKMLLADAASYFCLIADADDIGLMLDSFSTMGIDAQLKPGESGYKAAKRLAAKFAREKADVLRASLSVQSTASQREIDRRINDPYLLMLRKAAGLPPTLTEAEVNSLKNRQINQDETDPAELFKLAAFSYLESDGHAATVYFERALATGELSARQAQYAQASIDRLENPDQYGESLGVMIIDLSAGGSFEQAGLKVGDVIVALEKEVANEPMDIASALAKSGTVKIPLTIVRDGQKQIVTVQGDQPAAAKLTQLIVLNAIQL</sequence>
<keyword evidence="3" id="KW-0812">Transmembrane</keyword>
<dbReference type="GO" id="GO:0006508">
    <property type="term" value="P:proteolysis"/>
    <property type="evidence" value="ECO:0007669"/>
    <property type="project" value="UniProtKB-KW"/>
</dbReference>
<keyword evidence="5" id="KW-0378">Hydrolase</keyword>
<evidence type="ECO:0000256" key="3">
    <source>
        <dbReference type="SAM" id="Phobius"/>
    </source>
</evidence>
<gene>
    <name evidence="5" type="ORF">HLUCCA11_19325</name>
</gene>
<keyword evidence="1" id="KW-0175">Coiled coil</keyword>
<protein>
    <submittedName>
        <fullName evidence="5">Trypsin-like serine protease</fullName>
    </submittedName>
</protein>
<evidence type="ECO:0000313" key="5">
    <source>
        <dbReference type="EMBL" id="KPQ33157.1"/>
    </source>
</evidence>
<dbReference type="InterPro" id="IPR001478">
    <property type="entry name" value="PDZ"/>
</dbReference>
<name>A0A0P7ZEV5_9CYAN</name>